<dbReference type="InterPro" id="IPR020449">
    <property type="entry name" value="Tscrpt_reg_AraC-type_HTH"/>
</dbReference>
<proteinExistence type="predicted"/>
<gene>
    <name evidence="6" type="ORF">SAMN05216272_10711</name>
</gene>
<evidence type="ECO:0000313" key="7">
    <source>
        <dbReference type="Proteomes" id="UP000199636"/>
    </source>
</evidence>
<dbReference type="SUPFAM" id="SSF46689">
    <property type="entry name" value="Homeodomain-like"/>
    <property type="match status" value="1"/>
</dbReference>
<name>A0A1G8IX80_9PSED</name>
<dbReference type="PRINTS" id="PR00032">
    <property type="entry name" value="HTHARAC"/>
</dbReference>
<evidence type="ECO:0000313" key="6">
    <source>
        <dbReference type="EMBL" id="SDI23665.1"/>
    </source>
</evidence>
<accession>A0A1G8IX80</accession>
<keyword evidence="3" id="KW-0804">Transcription</keyword>
<feature type="domain" description="HTH araC/xylS-type" evidence="5">
    <location>
        <begin position="232"/>
        <end position="330"/>
    </location>
</feature>
<dbReference type="Pfam" id="PF12833">
    <property type="entry name" value="HTH_18"/>
    <property type="match status" value="1"/>
</dbReference>
<dbReference type="Pfam" id="PF12625">
    <property type="entry name" value="Arabinose_bd"/>
    <property type="match status" value="1"/>
</dbReference>
<dbReference type="RefSeq" id="WP_090264090.1">
    <property type="nucleotide sequence ID" value="NZ_FNDS01000007.1"/>
</dbReference>
<sequence>MHADTIATWAQVIARALQARGHDPLPLLRVAGIDPATLHDCNLRIPLERMSALWRAAERITGDACFGLQVAAHSLPTDFHGLLFAIQSSPTVGEALDRVVRFSSVISTSGQVSLEHGPDHCRLLYRQIAGVQVEQMATEALIASGLRHATPIWGGLDVVRRVHLARPRPADPQRWEALFGLPVCFDATHNAVDYEPRLIEIPLRSGNSELACTLDSSLSRYLERLSRHALPELVRRSIIRQMPKGEVQQTVVAEELGMSVRNLHRHLLRHATTFKELLDDTRRQLAFDYLRQSHCSVNEVCYRLGFNEPSSFNRAFRRWTGESPGQWRQRALGQATRAPSGPSARPGPLALAV</sequence>
<evidence type="ECO:0000256" key="1">
    <source>
        <dbReference type="ARBA" id="ARBA00023015"/>
    </source>
</evidence>
<dbReference type="GO" id="GO:0000976">
    <property type="term" value="F:transcription cis-regulatory region binding"/>
    <property type="evidence" value="ECO:0007669"/>
    <property type="project" value="TreeGrafter"/>
</dbReference>
<dbReference type="SMART" id="SM00342">
    <property type="entry name" value="HTH_ARAC"/>
    <property type="match status" value="1"/>
</dbReference>
<keyword evidence="7" id="KW-1185">Reference proteome</keyword>
<evidence type="ECO:0000256" key="4">
    <source>
        <dbReference type="SAM" id="MobiDB-lite"/>
    </source>
</evidence>
<dbReference type="STRING" id="428992.SAMN05216272_10711"/>
<protein>
    <submittedName>
        <fullName evidence="6">AraC-type DNA-binding protein</fullName>
    </submittedName>
</protein>
<keyword evidence="2 6" id="KW-0238">DNA-binding</keyword>
<reference evidence="7" key="1">
    <citation type="submission" date="2016-10" db="EMBL/GenBank/DDBJ databases">
        <authorList>
            <person name="Varghese N."/>
            <person name="Submissions S."/>
        </authorList>
    </citation>
    <scope>NUCLEOTIDE SEQUENCE [LARGE SCALE GENOMIC DNA]</scope>
    <source>
        <strain evidence="7">CCM 7469</strain>
    </source>
</reference>
<organism evidence="6 7">
    <name type="scientific">Pseudomonas panipatensis</name>
    <dbReference type="NCBI Taxonomy" id="428992"/>
    <lineage>
        <taxon>Bacteria</taxon>
        <taxon>Pseudomonadati</taxon>
        <taxon>Pseudomonadota</taxon>
        <taxon>Gammaproteobacteria</taxon>
        <taxon>Pseudomonadales</taxon>
        <taxon>Pseudomonadaceae</taxon>
        <taxon>Pseudomonas</taxon>
    </lineage>
</organism>
<dbReference type="PANTHER" id="PTHR47894">
    <property type="entry name" value="HTH-TYPE TRANSCRIPTIONAL REGULATOR GADX"/>
    <property type="match status" value="1"/>
</dbReference>
<keyword evidence="1" id="KW-0805">Transcription regulation</keyword>
<dbReference type="PANTHER" id="PTHR47894:SF1">
    <property type="entry name" value="HTH-TYPE TRANSCRIPTIONAL REGULATOR VQSM"/>
    <property type="match status" value="1"/>
</dbReference>
<dbReference type="EMBL" id="FNDS01000007">
    <property type="protein sequence ID" value="SDI23665.1"/>
    <property type="molecule type" value="Genomic_DNA"/>
</dbReference>
<dbReference type="PROSITE" id="PS01124">
    <property type="entry name" value="HTH_ARAC_FAMILY_2"/>
    <property type="match status" value="1"/>
</dbReference>
<dbReference type="GO" id="GO:0003700">
    <property type="term" value="F:DNA-binding transcription factor activity"/>
    <property type="evidence" value="ECO:0007669"/>
    <property type="project" value="InterPro"/>
</dbReference>
<dbReference type="InterPro" id="IPR009057">
    <property type="entry name" value="Homeodomain-like_sf"/>
</dbReference>
<dbReference type="OrthoDB" id="5582699at2"/>
<evidence type="ECO:0000256" key="3">
    <source>
        <dbReference type="ARBA" id="ARBA00023163"/>
    </source>
</evidence>
<dbReference type="InterPro" id="IPR032687">
    <property type="entry name" value="AraC-type_N"/>
</dbReference>
<evidence type="ECO:0000259" key="5">
    <source>
        <dbReference type="PROSITE" id="PS01124"/>
    </source>
</evidence>
<dbReference type="InterPro" id="IPR018060">
    <property type="entry name" value="HTH_AraC"/>
</dbReference>
<dbReference type="Proteomes" id="UP000199636">
    <property type="component" value="Unassembled WGS sequence"/>
</dbReference>
<feature type="region of interest" description="Disordered" evidence="4">
    <location>
        <begin position="334"/>
        <end position="353"/>
    </location>
</feature>
<dbReference type="Gene3D" id="1.10.10.60">
    <property type="entry name" value="Homeodomain-like"/>
    <property type="match status" value="1"/>
</dbReference>
<dbReference type="AlphaFoldDB" id="A0A1G8IX80"/>
<dbReference type="GO" id="GO:0005829">
    <property type="term" value="C:cytosol"/>
    <property type="evidence" value="ECO:0007669"/>
    <property type="project" value="TreeGrafter"/>
</dbReference>
<evidence type="ECO:0000256" key="2">
    <source>
        <dbReference type="ARBA" id="ARBA00023125"/>
    </source>
</evidence>